<protein>
    <submittedName>
        <fullName evidence="1">Uncharacterized protein</fullName>
    </submittedName>
</protein>
<gene>
    <name evidence="1" type="ORF">P3_CHA0113</name>
</gene>
<sequence>MRAPRGPIGEGVGKCPLPVSKPYQLDSSSPFQQASTKPYNHQSYHQSCAEHPGRMIKPLVSPLCQEFCNNH</sequence>
<name>V5K2V7_9CAUD</name>
<dbReference type="EMBL" id="KC862296">
    <property type="protein sequence ID" value="AGS81721.1"/>
    <property type="molecule type" value="Genomic_DNA"/>
</dbReference>
<dbReference type="Proteomes" id="UP000008132">
    <property type="component" value="Segment"/>
</dbReference>
<accession>V5K2V7</accession>
<organism evidence="1 2">
    <name type="scientific">Pseudomonas phage P3_CHA</name>
    <dbReference type="NCBI Taxonomy" id="981430"/>
    <lineage>
        <taxon>Viruses</taxon>
        <taxon>Duplodnaviria</taxon>
        <taxon>Heunggongvirae</taxon>
        <taxon>Uroviricota</taxon>
        <taxon>Caudoviricetes</taxon>
        <taxon>Vandenendeviridae</taxon>
        <taxon>Nankokuvirus</taxon>
        <taxon>Nankokuvirus PAKP3</taxon>
    </lineage>
</organism>
<evidence type="ECO:0000313" key="1">
    <source>
        <dbReference type="EMBL" id="AGS81721.1"/>
    </source>
</evidence>
<reference evidence="1 2" key="1">
    <citation type="journal article" date="2011" name="PLoS ONE">
        <title>Pulmonary Bacteriophage Therapy on Pseudomonas aeruginosa Cystic Fibrosis Strains: First Steps Towards Treatment and Prevention.</title>
        <authorList>
            <person name="Morello E."/>
            <person name="Saussereau E."/>
            <person name="Maura D."/>
            <person name="Huerre M."/>
            <person name="Touqui L."/>
            <person name="Debarbieux L."/>
        </authorList>
    </citation>
    <scope>NUCLEOTIDE SEQUENCE [LARGE SCALE GENOMIC DNA]</scope>
</reference>
<proteinExistence type="predicted"/>
<evidence type="ECO:0000313" key="2">
    <source>
        <dbReference type="Proteomes" id="UP000008132"/>
    </source>
</evidence>
<reference evidence="1 2" key="2">
    <citation type="journal article" date="2013" name="Antimicrob. Agents Chemother.">
        <title>Predicting in vivo efficacy of therapeutic bacteriophages used to treat pulmonary infections.</title>
        <authorList>
            <person name="Henry M."/>
            <person name="Lavigne R."/>
            <person name="Debarbieux L."/>
        </authorList>
    </citation>
    <scope>NUCLEOTIDE SEQUENCE [LARGE SCALE GENOMIC DNA]</scope>
</reference>